<evidence type="ECO:0000313" key="2">
    <source>
        <dbReference type="EMBL" id="KAK2101203.1"/>
    </source>
</evidence>
<proteinExistence type="predicted"/>
<keyword evidence="3" id="KW-1185">Reference proteome</keyword>
<protein>
    <submittedName>
        <fullName evidence="2">Uncharacterized protein</fullName>
    </submittedName>
</protein>
<sequence length="96" mass="10289">MRGKKAGAEGWRVSVDIVTLQLRLPCSRLSGFAAIRAPPVLSLPWSPGRILTWSPRPDPLSGDFSLGQQASHTPGICTPASSPSPGHRSAQDRFSR</sequence>
<name>A0ABQ9UVV3_SAGOE</name>
<dbReference type="Proteomes" id="UP001266305">
    <property type="component" value="Unassembled WGS sequence"/>
</dbReference>
<dbReference type="EMBL" id="JASSZA010000010">
    <property type="protein sequence ID" value="KAK2101203.1"/>
    <property type="molecule type" value="Genomic_DNA"/>
</dbReference>
<gene>
    <name evidence="2" type="ORF">P7K49_022551</name>
</gene>
<feature type="region of interest" description="Disordered" evidence="1">
    <location>
        <begin position="56"/>
        <end position="96"/>
    </location>
</feature>
<reference evidence="2 3" key="1">
    <citation type="submission" date="2023-05" db="EMBL/GenBank/DDBJ databases">
        <title>B98-5 Cell Line De Novo Hybrid Assembly: An Optical Mapping Approach.</title>
        <authorList>
            <person name="Kananen K."/>
            <person name="Auerbach J.A."/>
            <person name="Kautto E."/>
            <person name="Blachly J.S."/>
        </authorList>
    </citation>
    <scope>NUCLEOTIDE SEQUENCE [LARGE SCALE GENOMIC DNA]</scope>
    <source>
        <strain evidence="2">B95-8</strain>
        <tissue evidence="2">Cell line</tissue>
    </source>
</reference>
<organism evidence="2 3">
    <name type="scientific">Saguinus oedipus</name>
    <name type="common">Cotton-top tamarin</name>
    <name type="synonym">Oedipomidas oedipus</name>
    <dbReference type="NCBI Taxonomy" id="9490"/>
    <lineage>
        <taxon>Eukaryota</taxon>
        <taxon>Metazoa</taxon>
        <taxon>Chordata</taxon>
        <taxon>Craniata</taxon>
        <taxon>Vertebrata</taxon>
        <taxon>Euteleostomi</taxon>
        <taxon>Mammalia</taxon>
        <taxon>Eutheria</taxon>
        <taxon>Euarchontoglires</taxon>
        <taxon>Primates</taxon>
        <taxon>Haplorrhini</taxon>
        <taxon>Platyrrhini</taxon>
        <taxon>Cebidae</taxon>
        <taxon>Callitrichinae</taxon>
        <taxon>Saguinus</taxon>
    </lineage>
</organism>
<accession>A0ABQ9UVV3</accession>
<evidence type="ECO:0000313" key="3">
    <source>
        <dbReference type="Proteomes" id="UP001266305"/>
    </source>
</evidence>
<comment type="caution">
    <text evidence="2">The sequence shown here is derived from an EMBL/GenBank/DDBJ whole genome shotgun (WGS) entry which is preliminary data.</text>
</comment>
<evidence type="ECO:0000256" key="1">
    <source>
        <dbReference type="SAM" id="MobiDB-lite"/>
    </source>
</evidence>